<proteinExistence type="predicted"/>
<dbReference type="HOGENOM" id="CLU_1467830_0_0_1"/>
<dbReference type="GeneID" id="10024616"/>
<gene>
    <name evidence="1" type="ORF">MGYG_08291</name>
</gene>
<sequence length="184" mass="21490">MHGFRKITLVSLFHNFTDSHYRLVNQLYHRVYRQILSWINRFIWSDHAILSQYVPHPIAIPPDLGYILIECIELNRGRMLSDTWANYLNNITLRTTLFQGLACIMLSLARVPLPKIGSFVIDKNGFILLSNRPLTPEIQQLENDEIPINIYCDYTYLTIDSYITDISNIFVDEKWNITSLVGLE</sequence>
<dbReference type="EMBL" id="DS989830">
    <property type="protein sequence ID" value="EFR05280.1"/>
    <property type="molecule type" value="Genomic_DNA"/>
</dbReference>
<evidence type="ECO:0000313" key="1">
    <source>
        <dbReference type="EMBL" id="EFR05280.1"/>
    </source>
</evidence>
<evidence type="ECO:0000313" key="2">
    <source>
        <dbReference type="Proteomes" id="UP000002669"/>
    </source>
</evidence>
<protein>
    <submittedName>
        <fullName evidence="1">Uncharacterized protein</fullName>
    </submittedName>
</protein>
<dbReference type="eggNOG" id="ENOG502SII6">
    <property type="taxonomic scope" value="Eukaryota"/>
</dbReference>
<dbReference type="InParanoid" id="E4V697"/>
<dbReference type="Proteomes" id="UP000002669">
    <property type="component" value="Unassembled WGS sequence"/>
</dbReference>
<dbReference type="AlphaFoldDB" id="E4V697"/>
<dbReference type="STRING" id="535722.E4V697"/>
<reference evidence="2" key="1">
    <citation type="journal article" date="2012" name="MBio">
        <title>Comparative genome analysis of Trichophyton rubrum and related dermatophytes reveals candidate genes involved in infection.</title>
        <authorList>
            <person name="Martinez D.A."/>
            <person name="Oliver B.G."/>
            <person name="Graeser Y."/>
            <person name="Goldberg J.M."/>
            <person name="Li W."/>
            <person name="Martinez-Rossi N.M."/>
            <person name="Monod M."/>
            <person name="Shelest E."/>
            <person name="Barton R.C."/>
            <person name="Birch E."/>
            <person name="Brakhage A.A."/>
            <person name="Chen Z."/>
            <person name="Gurr S.J."/>
            <person name="Heiman D."/>
            <person name="Heitman J."/>
            <person name="Kosti I."/>
            <person name="Rossi A."/>
            <person name="Saif S."/>
            <person name="Samalova M."/>
            <person name="Saunders C.W."/>
            <person name="Shea T."/>
            <person name="Summerbell R.C."/>
            <person name="Xu J."/>
            <person name="Young S."/>
            <person name="Zeng Q."/>
            <person name="Birren B.W."/>
            <person name="Cuomo C.A."/>
            <person name="White T.C."/>
        </authorList>
    </citation>
    <scope>NUCLEOTIDE SEQUENCE [LARGE SCALE GENOMIC DNA]</scope>
    <source>
        <strain evidence="2">ATCC MYA-4604 / CBS 118893</strain>
    </source>
</reference>
<accession>E4V697</accession>
<name>E4V697_ARTGP</name>
<organism evidence="2">
    <name type="scientific">Arthroderma gypseum (strain ATCC MYA-4604 / CBS 118893)</name>
    <name type="common">Microsporum gypseum</name>
    <dbReference type="NCBI Taxonomy" id="535722"/>
    <lineage>
        <taxon>Eukaryota</taxon>
        <taxon>Fungi</taxon>
        <taxon>Dikarya</taxon>
        <taxon>Ascomycota</taxon>
        <taxon>Pezizomycotina</taxon>
        <taxon>Eurotiomycetes</taxon>
        <taxon>Eurotiomycetidae</taxon>
        <taxon>Onygenales</taxon>
        <taxon>Arthrodermataceae</taxon>
        <taxon>Nannizzia</taxon>
    </lineage>
</organism>
<dbReference type="VEuPathDB" id="FungiDB:MGYG_08291"/>
<dbReference type="OrthoDB" id="3645574at2759"/>
<keyword evidence="2" id="KW-1185">Reference proteome</keyword>
<dbReference type="RefSeq" id="XP_003169387.1">
    <property type="nucleotide sequence ID" value="XM_003169339.1"/>
</dbReference>